<keyword evidence="4" id="KW-1185">Reference proteome</keyword>
<name>A0A183UCJ8_TOXCA</name>
<dbReference type="InterPro" id="IPR012337">
    <property type="entry name" value="RNaseH-like_sf"/>
</dbReference>
<evidence type="ECO:0000256" key="1">
    <source>
        <dbReference type="SAM" id="MobiDB-lite"/>
    </source>
</evidence>
<gene>
    <name evidence="3" type="ORF">TCNE_LOCUS6218</name>
</gene>
<evidence type="ECO:0000313" key="5">
    <source>
        <dbReference type="WBParaSite" id="TCNE_0000621801-mRNA-1"/>
    </source>
</evidence>
<reference evidence="3 4" key="2">
    <citation type="submission" date="2018-11" db="EMBL/GenBank/DDBJ databases">
        <authorList>
            <consortium name="Pathogen Informatics"/>
        </authorList>
    </citation>
    <scope>NUCLEOTIDE SEQUENCE [LARGE SCALE GENOMIC DNA]</scope>
</reference>
<protein>
    <submittedName>
        <fullName evidence="5">Integrase catalytic domain-containing protein</fullName>
    </submittedName>
</protein>
<dbReference type="AlphaFoldDB" id="A0A183UCJ8"/>
<feature type="compositionally biased region" description="Polar residues" evidence="1">
    <location>
        <begin position="415"/>
        <end position="435"/>
    </location>
</feature>
<dbReference type="Pfam" id="PF18701">
    <property type="entry name" value="DUF5641"/>
    <property type="match status" value="1"/>
</dbReference>
<dbReference type="SUPFAM" id="SSF53098">
    <property type="entry name" value="Ribonuclease H-like"/>
    <property type="match status" value="1"/>
</dbReference>
<dbReference type="Proteomes" id="UP000050794">
    <property type="component" value="Unassembled WGS sequence"/>
</dbReference>
<sequence length="443" mass="50025">MECRKWSAKPLRLPPVPPLPSSSVQMSPTFECTAVDYFGPIKVKDIGKQCVALFTCLCTRAVHLEVIDNLSADVLLHCIRRFTARRGVPRIILSDNGANFKLATSSMKTIPVVSKIKWSFVTAFAPWKGGVYVRFVGLTKNAIRRTIGRRLLDRKTFQTFITETEAVINQRPMTFIESDSLEVLRPADFLRPRANFLTEVEVDKNEECMCSPSPPSSIEALVLQWDQTQRCLQKFWTAWQHEYLHLLREREQHRHSGPYAQTRREPRVGEVVLHSTPNTPRGNWKLARTVQSPRTSDGTVRTATVRTASVRIISRPVSNLYPLKITEEPQQPNSSANGTPAVAEGTAHFINPVTWGVEHSSRRIPCPSIPRPKSVENLPPPRLFPLMETETRIIFNSSKHADLTRKLLQLAVRKTNTSGGQQPKNSTNSVTNSAQLRKISRTH</sequence>
<organism evidence="4 5">
    <name type="scientific">Toxocara canis</name>
    <name type="common">Canine roundworm</name>
    <dbReference type="NCBI Taxonomy" id="6265"/>
    <lineage>
        <taxon>Eukaryota</taxon>
        <taxon>Metazoa</taxon>
        <taxon>Ecdysozoa</taxon>
        <taxon>Nematoda</taxon>
        <taxon>Chromadorea</taxon>
        <taxon>Rhabditida</taxon>
        <taxon>Spirurina</taxon>
        <taxon>Ascaridomorpha</taxon>
        <taxon>Ascaridoidea</taxon>
        <taxon>Toxocaridae</taxon>
        <taxon>Toxocara</taxon>
    </lineage>
</organism>
<feature type="region of interest" description="Disordered" evidence="1">
    <location>
        <begin position="415"/>
        <end position="443"/>
    </location>
</feature>
<dbReference type="PANTHER" id="PTHR47331:SF1">
    <property type="entry name" value="GAG-LIKE PROTEIN"/>
    <property type="match status" value="1"/>
</dbReference>
<dbReference type="GO" id="GO:0003676">
    <property type="term" value="F:nucleic acid binding"/>
    <property type="evidence" value="ECO:0007669"/>
    <property type="project" value="InterPro"/>
</dbReference>
<dbReference type="InterPro" id="IPR040676">
    <property type="entry name" value="DUF5641"/>
</dbReference>
<evidence type="ECO:0000259" key="2">
    <source>
        <dbReference type="PROSITE" id="PS50994"/>
    </source>
</evidence>
<dbReference type="PROSITE" id="PS50994">
    <property type="entry name" value="INTEGRASE"/>
    <property type="match status" value="1"/>
</dbReference>
<evidence type="ECO:0000313" key="4">
    <source>
        <dbReference type="Proteomes" id="UP000050794"/>
    </source>
</evidence>
<dbReference type="GO" id="GO:0015074">
    <property type="term" value="P:DNA integration"/>
    <property type="evidence" value="ECO:0007669"/>
    <property type="project" value="InterPro"/>
</dbReference>
<accession>A0A183UCJ8</accession>
<dbReference type="Gene3D" id="3.30.420.10">
    <property type="entry name" value="Ribonuclease H-like superfamily/Ribonuclease H"/>
    <property type="match status" value="1"/>
</dbReference>
<proteinExistence type="predicted"/>
<dbReference type="PANTHER" id="PTHR47331">
    <property type="entry name" value="PHD-TYPE DOMAIN-CONTAINING PROTEIN"/>
    <property type="match status" value="1"/>
</dbReference>
<reference evidence="5" key="1">
    <citation type="submission" date="2016-06" db="UniProtKB">
        <authorList>
            <consortium name="WormBaseParasite"/>
        </authorList>
    </citation>
    <scope>IDENTIFICATION</scope>
</reference>
<dbReference type="InterPro" id="IPR001584">
    <property type="entry name" value="Integrase_cat-core"/>
</dbReference>
<evidence type="ECO:0000313" key="3">
    <source>
        <dbReference type="EMBL" id="VDM37518.1"/>
    </source>
</evidence>
<feature type="domain" description="Integrase catalytic" evidence="2">
    <location>
        <begin position="24"/>
        <end position="194"/>
    </location>
</feature>
<dbReference type="EMBL" id="UYWY01019456">
    <property type="protein sequence ID" value="VDM37518.1"/>
    <property type="molecule type" value="Genomic_DNA"/>
</dbReference>
<dbReference type="WBParaSite" id="TCNE_0000621801-mRNA-1">
    <property type="protein sequence ID" value="TCNE_0000621801-mRNA-1"/>
    <property type="gene ID" value="TCNE_0000621801"/>
</dbReference>
<dbReference type="InterPro" id="IPR036397">
    <property type="entry name" value="RNaseH_sf"/>
</dbReference>